<sequence length="410" mass="46713">MGTLAQLFRMDGSSFGRINKAFITLLPKKQDATSMRDFRPINLLHSFAKLFTKLLSRRLAPHLNSLVASNQSAFIQKRCIHDNFMLVRQSAKRLHERRQSSTLLKLDIAQAFDSISWQFILEVLQTRALVTGGDPGLPSYSGPLPRESFLMDRRRLDNPSPRGAARLAWSRVCAPLKYGGLGIHNLELMGIALRARWLWAQRASQSLSWQGLQVPCSRQEREFAAASMTCVLGDGKSILFWEDRWLQGSSLHSWAPNLYNCILARVRQKLSVADALANNRWIRDLRGSLGVQAILQYLQQDETIDHILIGCPESLQLWWTVLSSLRLPQCFPSGDVSFHEWQCSCRLKVRREHCRGFDTIVTLGAWSIWKERNNRVFNNCSRPWSEVVVGMAQEAALWHLAHPLSQTLPS</sequence>
<dbReference type="STRING" id="40149.A0A0E0DT58"/>
<organism evidence="2">
    <name type="scientific">Oryza meridionalis</name>
    <dbReference type="NCBI Taxonomy" id="40149"/>
    <lineage>
        <taxon>Eukaryota</taxon>
        <taxon>Viridiplantae</taxon>
        <taxon>Streptophyta</taxon>
        <taxon>Embryophyta</taxon>
        <taxon>Tracheophyta</taxon>
        <taxon>Spermatophyta</taxon>
        <taxon>Magnoliopsida</taxon>
        <taxon>Liliopsida</taxon>
        <taxon>Poales</taxon>
        <taxon>Poaceae</taxon>
        <taxon>BOP clade</taxon>
        <taxon>Oryzoideae</taxon>
        <taxon>Oryzeae</taxon>
        <taxon>Oryzinae</taxon>
        <taxon>Oryza</taxon>
    </lineage>
</organism>
<dbReference type="Gramene" id="OMERI05G18540.1">
    <property type="protein sequence ID" value="OMERI05G18540.1"/>
    <property type="gene ID" value="OMERI05G18540"/>
</dbReference>
<reference evidence="2" key="1">
    <citation type="submission" date="2015-04" db="UniProtKB">
        <authorList>
            <consortium name="EnsemblPlants"/>
        </authorList>
    </citation>
    <scope>IDENTIFICATION</scope>
</reference>
<evidence type="ECO:0000259" key="1">
    <source>
        <dbReference type="Pfam" id="PF00078"/>
    </source>
</evidence>
<dbReference type="InterPro" id="IPR000477">
    <property type="entry name" value="RT_dom"/>
</dbReference>
<proteinExistence type="predicted"/>
<evidence type="ECO:0000313" key="3">
    <source>
        <dbReference type="Proteomes" id="UP000008021"/>
    </source>
</evidence>
<reference evidence="2" key="2">
    <citation type="submission" date="2018-05" db="EMBL/GenBank/DDBJ databases">
        <title>OmerRS3 (Oryza meridionalis Reference Sequence Version 3).</title>
        <authorList>
            <person name="Zhang J."/>
            <person name="Kudrna D."/>
            <person name="Lee S."/>
            <person name="Talag J."/>
            <person name="Welchert J."/>
            <person name="Wing R.A."/>
        </authorList>
    </citation>
    <scope>NUCLEOTIDE SEQUENCE [LARGE SCALE GENOMIC DNA]</scope>
    <source>
        <strain evidence="2">cv. OR44</strain>
    </source>
</reference>
<dbReference type="EnsemblPlants" id="OMERI05G18540.1">
    <property type="protein sequence ID" value="OMERI05G18540.1"/>
    <property type="gene ID" value="OMERI05G18540"/>
</dbReference>
<dbReference type="AlphaFoldDB" id="A0A0E0DT58"/>
<feature type="domain" description="Reverse transcriptase" evidence="1">
    <location>
        <begin position="27"/>
        <end position="126"/>
    </location>
</feature>
<evidence type="ECO:0000313" key="2">
    <source>
        <dbReference type="EnsemblPlants" id="OMERI05G18540.1"/>
    </source>
</evidence>
<dbReference type="HOGENOM" id="CLU_000680_15_3_1"/>
<dbReference type="Pfam" id="PF00078">
    <property type="entry name" value="RVT_1"/>
    <property type="match status" value="1"/>
</dbReference>
<dbReference type="CDD" id="cd01650">
    <property type="entry name" value="RT_nLTR_like"/>
    <property type="match status" value="1"/>
</dbReference>
<keyword evidence="3" id="KW-1185">Reference proteome</keyword>
<name>A0A0E0DT58_9ORYZ</name>
<dbReference type="PANTHER" id="PTHR19446">
    <property type="entry name" value="REVERSE TRANSCRIPTASES"/>
    <property type="match status" value="1"/>
</dbReference>
<dbReference type="Proteomes" id="UP000008021">
    <property type="component" value="Chromosome 5"/>
</dbReference>
<protein>
    <recommendedName>
        <fullName evidence="1">Reverse transcriptase domain-containing protein</fullName>
    </recommendedName>
</protein>
<accession>A0A0E0DT58</accession>